<keyword evidence="3" id="KW-1185">Reference proteome</keyword>
<evidence type="ECO:0000313" key="3">
    <source>
        <dbReference type="Proteomes" id="UP000195062"/>
    </source>
</evidence>
<dbReference type="AlphaFoldDB" id="A0A251XQ11"/>
<proteinExistence type="predicted"/>
<feature type="signal peptide" evidence="1">
    <location>
        <begin position="1"/>
        <end position="32"/>
    </location>
</feature>
<organism evidence="2 3">
    <name type="scientific">Clavibacter michiganensis subsp. michiganensis</name>
    <dbReference type="NCBI Taxonomy" id="33013"/>
    <lineage>
        <taxon>Bacteria</taxon>
        <taxon>Bacillati</taxon>
        <taxon>Actinomycetota</taxon>
        <taxon>Actinomycetes</taxon>
        <taxon>Micrococcales</taxon>
        <taxon>Microbacteriaceae</taxon>
        <taxon>Clavibacter</taxon>
    </lineage>
</organism>
<dbReference type="Proteomes" id="UP000195062">
    <property type="component" value="Unassembled WGS sequence"/>
</dbReference>
<feature type="chain" id="PRO_5012332211" evidence="1">
    <location>
        <begin position="33"/>
        <end position="62"/>
    </location>
</feature>
<dbReference type="EMBL" id="MDHH01000001">
    <property type="protein sequence ID" value="OUE05148.1"/>
    <property type="molecule type" value="Genomic_DNA"/>
</dbReference>
<comment type="caution">
    <text evidence="2">The sequence shown here is derived from an EMBL/GenBank/DDBJ whole genome shotgun (WGS) entry which is preliminary data.</text>
</comment>
<sequence>MRITTCSTSLMERVRFLRAAAVAAVAAPGAPAADPAATPAMIAAAPPSRTVRRLTPGRIPVR</sequence>
<name>A0A251XQ11_CLAMM</name>
<reference evidence="2 3" key="1">
    <citation type="submission" date="2016-08" db="EMBL/GenBank/DDBJ databases">
        <title>Genome sequence of Clavibacter michiganensis subsp. michiganensis strain CASJ007.</title>
        <authorList>
            <person name="Thapa S.P."/>
            <person name="Coaker G."/>
        </authorList>
    </citation>
    <scope>NUCLEOTIDE SEQUENCE [LARGE SCALE GENOMIC DNA]</scope>
    <source>
        <strain evidence="2">CASJ007</strain>
    </source>
</reference>
<keyword evidence="1" id="KW-0732">Signal</keyword>
<dbReference type="PROSITE" id="PS51318">
    <property type="entry name" value="TAT"/>
    <property type="match status" value="1"/>
</dbReference>
<accession>A0A251XQ11</accession>
<evidence type="ECO:0000256" key="1">
    <source>
        <dbReference type="SAM" id="SignalP"/>
    </source>
</evidence>
<dbReference type="InterPro" id="IPR006311">
    <property type="entry name" value="TAT_signal"/>
</dbReference>
<protein>
    <submittedName>
        <fullName evidence="2">Uncharacterized protein</fullName>
    </submittedName>
</protein>
<evidence type="ECO:0000313" key="2">
    <source>
        <dbReference type="EMBL" id="OUE05148.1"/>
    </source>
</evidence>
<gene>
    <name evidence="2" type="ORF">CMMCAS07_09370</name>
</gene>